<comment type="caution">
    <text evidence="2">The sequence shown here is derived from an EMBL/GenBank/DDBJ whole genome shotgun (WGS) entry which is preliminary data.</text>
</comment>
<reference evidence="2 3" key="1">
    <citation type="submission" date="2018-05" db="EMBL/GenBank/DDBJ databases">
        <title>Chitinophaga sp. K3CV102501T nov., isolated from isolated from a monsoon evergreen broad-leaved forest soil.</title>
        <authorList>
            <person name="Lv Y."/>
        </authorList>
    </citation>
    <scope>NUCLEOTIDE SEQUENCE [LARGE SCALE GENOMIC DNA]</scope>
    <source>
        <strain evidence="2 3">GDMCC 1.1325</strain>
    </source>
</reference>
<dbReference type="EMBL" id="QFFJ01000001">
    <property type="protein sequence ID" value="RBL94092.1"/>
    <property type="molecule type" value="Genomic_DNA"/>
</dbReference>
<evidence type="ECO:0000259" key="1">
    <source>
        <dbReference type="Pfam" id="PF13460"/>
    </source>
</evidence>
<accession>A0A365Y686</accession>
<dbReference type="AlphaFoldDB" id="A0A365Y686"/>
<dbReference type="InterPro" id="IPR036291">
    <property type="entry name" value="NAD(P)-bd_dom_sf"/>
</dbReference>
<keyword evidence="3" id="KW-1185">Reference proteome</keyword>
<dbReference type="Gene3D" id="3.90.25.10">
    <property type="entry name" value="UDP-galactose 4-epimerase, domain 1"/>
    <property type="match status" value="1"/>
</dbReference>
<dbReference type="Pfam" id="PF13460">
    <property type="entry name" value="NAD_binding_10"/>
    <property type="match status" value="1"/>
</dbReference>
<sequence length="279" mass="30471">MKATTNQAKVLILGGTGKTGRRIAQLLSEKEWPVQIGSRSADPGFDWENPATWELVLKGTEAVYLSYYPDLAVPGAVDAINTFTRTAVTCGVKKIVLLSGRGEKEAEACEEIVMNSGIDWTILRCAWFSQNFSEGYLLEPLQAGFVALPAGAVVEPFIDADDIADVAVAALTEEGHAGQLYELTGPRLLTFAEAVGEVAKATGKPIQYQEVSLDEYKAMLQEYGIPDDYIWLVSYLFSEVLDGRNAHLSDGVQRALNRAPRDFADYARETAATGIWNQQ</sequence>
<evidence type="ECO:0000313" key="2">
    <source>
        <dbReference type="EMBL" id="RBL94092.1"/>
    </source>
</evidence>
<dbReference type="InterPro" id="IPR051604">
    <property type="entry name" value="Ergot_Alk_Oxidoreductase"/>
</dbReference>
<dbReference type="OrthoDB" id="9780595at2"/>
<dbReference type="Proteomes" id="UP000253410">
    <property type="component" value="Unassembled WGS sequence"/>
</dbReference>
<protein>
    <submittedName>
        <fullName evidence="2">NmrA family transcriptional regulator</fullName>
    </submittedName>
</protein>
<organism evidence="2 3">
    <name type="scientific">Chitinophaga flava</name>
    <dbReference type="NCBI Taxonomy" id="2259036"/>
    <lineage>
        <taxon>Bacteria</taxon>
        <taxon>Pseudomonadati</taxon>
        <taxon>Bacteroidota</taxon>
        <taxon>Chitinophagia</taxon>
        <taxon>Chitinophagales</taxon>
        <taxon>Chitinophagaceae</taxon>
        <taxon>Chitinophaga</taxon>
    </lineage>
</organism>
<gene>
    <name evidence="2" type="ORF">DF182_03400</name>
</gene>
<feature type="domain" description="NAD(P)-binding" evidence="1">
    <location>
        <begin position="14"/>
        <end position="173"/>
    </location>
</feature>
<evidence type="ECO:0000313" key="3">
    <source>
        <dbReference type="Proteomes" id="UP000253410"/>
    </source>
</evidence>
<proteinExistence type="predicted"/>
<dbReference type="Gene3D" id="3.40.50.720">
    <property type="entry name" value="NAD(P)-binding Rossmann-like Domain"/>
    <property type="match status" value="1"/>
</dbReference>
<dbReference type="SUPFAM" id="SSF51735">
    <property type="entry name" value="NAD(P)-binding Rossmann-fold domains"/>
    <property type="match status" value="1"/>
</dbReference>
<dbReference type="InterPro" id="IPR016040">
    <property type="entry name" value="NAD(P)-bd_dom"/>
</dbReference>
<dbReference type="PANTHER" id="PTHR43162">
    <property type="match status" value="1"/>
</dbReference>
<dbReference type="PANTHER" id="PTHR43162:SF1">
    <property type="entry name" value="PRESTALK A DIFFERENTIATION PROTEIN A"/>
    <property type="match status" value="1"/>
</dbReference>
<name>A0A365Y686_9BACT</name>